<dbReference type="AlphaFoldDB" id="A0A6G1JLP4"/>
<evidence type="ECO:0000256" key="1">
    <source>
        <dbReference type="SAM" id="MobiDB-lite"/>
    </source>
</evidence>
<feature type="compositionally biased region" description="Basic and acidic residues" evidence="1">
    <location>
        <begin position="22"/>
        <end position="34"/>
    </location>
</feature>
<sequence length="448" mass="50388">MDNPYNFDDSCTTDEDMGGPEDFGRRSLDVDHSEQGPVNAKDFGRRNPDASDSDEGIDNPSYDAFDGFDASYSDEDVDDPSYDAFKESKDSTSQTLFEFRDLETTLRPSIKQRDLILSLRKLLQLTLSSWPNDVMVGVAIKTYLNFEPLLLKHRSPHISAMQSGEIRHKTTHLIRSMGGPRNDHEDDLASIIDREYLDEPLTQAHAPKYIVVVLNVNQNHWVVGPELGGGRTLSRWRKASCGGWDIRDGNCPVQEGDGDCGVTVTSVDAHLIEGQRVPQYHTGLNARLALVERVGRILVKHLSHRKTAICPPLAIRGAASRIEFEQVLSECDRHHSALYHAMRPAQRSCVEIGNDRGLPAAELHYWYRRQVEAADDNYSKLQYNVLSSDNTPSGMRYTLQWAVSWVSVPAPSVVCYLDSKSSRVQFENPPRMTDNPRMVLVCVMRRSG</sequence>
<accession>A0A6G1JLP4</accession>
<gene>
    <name evidence="2" type="ORF">K458DRAFT_483230</name>
</gene>
<reference evidence="2" key="1">
    <citation type="journal article" date="2020" name="Stud. Mycol.">
        <title>101 Dothideomycetes genomes: a test case for predicting lifestyles and emergence of pathogens.</title>
        <authorList>
            <person name="Haridas S."/>
            <person name="Albert R."/>
            <person name="Binder M."/>
            <person name="Bloem J."/>
            <person name="Labutti K."/>
            <person name="Salamov A."/>
            <person name="Andreopoulos B."/>
            <person name="Baker S."/>
            <person name="Barry K."/>
            <person name="Bills G."/>
            <person name="Bluhm B."/>
            <person name="Cannon C."/>
            <person name="Castanera R."/>
            <person name="Culley D."/>
            <person name="Daum C."/>
            <person name="Ezra D."/>
            <person name="Gonzalez J."/>
            <person name="Henrissat B."/>
            <person name="Kuo A."/>
            <person name="Liang C."/>
            <person name="Lipzen A."/>
            <person name="Lutzoni F."/>
            <person name="Magnuson J."/>
            <person name="Mondo S."/>
            <person name="Nolan M."/>
            <person name="Ohm R."/>
            <person name="Pangilinan J."/>
            <person name="Park H.-J."/>
            <person name="Ramirez L."/>
            <person name="Alfaro M."/>
            <person name="Sun H."/>
            <person name="Tritt A."/>
            <person name="Yoshinaga Y."/>
            <person name="Zwiers L.-H."/>
            <person name="Turgeon B."/>
            <person name="Goodwin S."/>
            <person name="Spatafora J."/>
            <person name="Crous P."/>
            <person name="Grigoriev I."/>
        </authorList>
    </citation>
    <scope>NUCLEOTIDE SEQUENCE</scope>
    <source>
        <strain evidence="2">CBS 122367</strain>
    </source>
</reference>
<evidence type="ECO:0000313" key="2">
    <source>
        <dbReference type="EMBL" id="KAF2691150.1"/>
    </source>
</evidence>
<dbReference type="Proteomes" id="UP000799291">
    <property type="component" value="Unassembled WGS sequence"/>
</dbReference>
<proteinExistence type="predicted"/>
<protein>
    <submittedName>
        <fullName evidence="2">Uncharacterized protein</fullName>
    </submittedName>
</protein>
<organism evidence="2 3">
    <name type="scientific">Lentithecium fluviatile CBS 122367</name>
    <dbReference type="NCBI Taxonomy" id="1168545"/>
    <lineage>
        <taxon>Eukaryota</taxon>
        <taxon>Fungi</taxon>
        <taxon>Dikarya</taxon>
        <taxon>Ascomycota</taxon>
        <taxon>Pezizomycotina</taxon>
        <taxon>Dothideomycetes</taxon>
        <taxon>Pleosporomycetidae</taxon>
        <taxon>Pleosporales</taxon>
        <taxon>Massarineae</taxon>
        <taxon>Lentitheciaceae</taxon>
        <taxon>Lentithecium</taxon>
    </lineage>
</organism>
<keyword evidence="3" id="KW-1185">Reference proteome</keyword>
<name>A0A6G1JLP4_9PLEO</name>
<evidence type="ECO:0000313" key="3">
    <source>
        <dbReference type="Proteomes" id="UP000799291"/>
    </source>
</evidence>
<feature type="region of interest" description="Disordered" evidence="1">
    <location>
        <begin position="1"/>
        <end position="70"/>
    </location>
</feature>
<dbReference type="EMBL" id="MU005570">
    <property type="protein sequence ID" value="KAF2691150.1"/>
    <property type="molecule type" value="Genomic_DNA"/>
</dbReference>